<name>A0A3Q4G7S3_NEOBR</name>
<feature type="compositionally biased region" description="Basic and acidic residues" evidence="2">
    <location>
        <begin position="81"/>
        <end position="96"/>
    </location>
</feature>
<feature type="compositionally biased region" description="Polar residues" evidence="2">
    <location>
        <begin position="48"/>
        <end position="58"/>
    </location>
</feature>
<evidence type="ECO:0000256" key="2">
    <source>
        <dbReference type="SAM" id="MobiDB-lite"/>
    </source>
</evidence>
<dbReference type="SUPFAM" id="SSF58026">
    <property type="entry name" value="Delta-sleep-inducing peptide immunoreactive peptide"/>
    <property type="match status" value="1"/>
</dbReference>
<dbReference type="Proteomes" id="UP000261580">
    <property type="component" value="Unassembled WGS sequence"/>
</dbReference>
<dbReference type="STRING" id="32507.ENSNBRP00000004421"/>
<dbReference type="PANTHER" id="PTHR12348:SF26">
    <property type="entry name" value="PROTEIN TSCT-1"/>
    <property type="match status" value="1"/>
</dbReference>
<protein>
    <submittedName>
        <fullName evidence="3">Uncharacterized protein</fullName>
    </submittedName>
</protein>
<dbReference type="Bgee" id="ENSNBRG00000003514">
    <property type="expression patterns" value="Expressed in heart and 5 other cell types or tissues"/>
</dbReference>
<evidence type="ECO:0000256" key="1">
    <source>
        <dbReference type="SAM" id="Coils"/>
    </source>
</evidence>
<organism evidence="3 4">
    <name type="scientific">Neolamprologus brichardi</name>
    <name type="common">Fairy cichlid</name>
    <name type="synonym">Lamprologus brichardi</name>
    <dbReference type="NCBI Taxonomy" id="32507"/>
    <lineage>
        <taxon>Eukaryota</taxon>
        <taxon>Metazoa</taxon>
        <taxon>Chordata</taxon>
        <taxon>Craniata</taxon>
        <taxon>Vertebrata</taxon>
        <taxon>Euteleostomi</taxon>
        <taxon>Actinopterygii</taxon>
        <taxon>Neopterygii</taxon>
        <taxon>Teleostei</taxon>
        <taxon>Neoteleostei</taxon>
        <taxon>Acanthomorphata</taxon>
        <taxon>Ovalentaria</taxon>
        <taxon>Cichlomorphae</taxon>
        <taxon>Cichliformes</taxon>
        <taxon>Cichlidae</taxon>
        <taxon>African cichlids</taxon>
        <taxon>Pseudocrenilabrinae</taxon>
        <taxon>Lamprologini</taxon>
        <taxon>Neolamprologus</taxon>
    </lineage>
</organism>
<accession>A0A3Q4G7S3</accession>
<dbReference type="Pfam" id="PF01166">
    <property type="entry name" value="TSC22"/>
    <property type="match status" value="1"/>
</dbReference>
<feature type="region of interest" description="Disordered" evidence="2">
    <location>
        <begin position="48"/>
        <end position="96"/>
    </location>
</feature>
<keyword evidence="4" id="KW-1185">Reference proteome</keyword>
<feature type="coiled-coil region" evidence="1">
    <location>
        <begin position="4"/>
        <end position="38"/>
    </location>
</feature>
<dbReference type="AlphaFoldDB" id="A0A3Q4G7S3"/>
<dbReference type="PANTHER" id="PTHR12348">
    <property type="entry name" value="TSC22"/>
    <property type="match status" value="1"/>
</dbReference>
<dbReference type="Gene3D" id="1.20.5.490">
    <property type="entry name" value="Single helix bin"/>
    <property type="match status" value="1"/>
</dbReference>
<dbReference type="GO" id="GO:0006357">
    <property type="term" value="P:regulation of transcription by RNA polymerase II"/>
    <property type="evidence" value="ECO:0007669"/>
    <property type="project" value="InterPro"/>
</dbReference>
<evidence type="ECO:0000313" key="4">
    <source>
        <dbReference type="Proteomes" id="UP000261580"/>
    </source>
</evidence>
<keyword evidence="1" id="KW-0175">Coiled coil</keyword>
<dbReference type="InterPro" id="IPR000580">
    <property type="entry name" value="TSC22/Bun"/>
</dbReference>
<evidence type="ECO:0000313" key="3">
    <source>
        <dbReference type="Ensembl" id="ENSNBRP00000004421.1"/>
    </source>
</evidence>
<dbReference type="Ensembl" id="ENSNBRT00000004559.1">
    <property type="protein sequence ID" value="ENSNBRP00000004421.1"/>
    <property type="gene ID" value="ENSNBRG00000003514.1"/>
</dbReference>
<proteinExistence type="predicted"/>
<reference evidence="3" key="1">
    <citation type="submission" date="2025-08" db="UniProtKB">
        <authorList>
            <consortium name="Ensembl"/>
        </authorList>
    </citation>
    <scope>IDENTIFICATION</scope>
</reference>
<reference evidence="3" key="2">
    <citation type="submission" date="2025-09" db="UniProtKB">
        <authorList>
            <consortium name="Ensembl"/>
        </authorList>
    </citation>
    <scope>IDENTIFICATION</scope>
</reference>
<dbReference type="GeneTree" id="ENSGT01120000273863"/>
<sequence>IHLMLAVREEVELLREQIRELQERNRQLERENHTLRASHFLLLLLLSPPQTHRQTVSAPPTEGRRLSVRPTGSAEGGGHVSTDKDSQTDEQTGRMD</sequence>